<evidence type="ECO:0000256" key="3">
    <source>
        <dbReference type="ARBA" id="ARBA00020071"/>
    </source>
</evidence>
<reference evidence="6 7" key="1">
    <citation type="submission" date="2013-09" db="EMBL/GenBank/DDBJ databases">
        <authorList>
            <consortium name="DOE Joint Genome Institute"/>
            <person name="Klenk H.-P."/>
            <person name="Huntemann M."/>
            <person name="Han J."/>
            <person name="Chen A."/>
            <person name="Kyrpides N."/>
            <person name="Mavromatis K."/>
            <person name="Markowitz V."/>
            <person name="Palaniappan K."/>
            <person name="Ivanova N."/>
            <person name="Schaumberg A."/>
            <person name="Pati A."/>
            <person name="Liolios K."/>
            <person name="Nordberg H.P."/>
            <person name="Cantor M.N."/>
            <person name="Hua S.X."/>
            <person name="Woyke T."/>
        </authorList>
    </citation>
    <scope>NUCLEOTIDE SEQUENCE [LARGE SCALE GENOMIC DNA]</scope>
    <source>
        <strain evidence="6 7">DSM 14336</strain>
    </source>
</reference>
<proteinExistence type="inferred from homology"/>
<dbReference type="Gene3D" id="3.20.20.370">
    <property type="entry name" value="Glycoside hydrolase/deacetylase"/>
    <property type="match status" value="1"/>
</dbReference>
<comment type="similarity">
    <text evidence="2">Belongs to the polysaccharide deacetylase family.</text>
</comment>
<gene>
    <name evidence="6" type="ORF">METH_17365</name>
</gene>
<evidence type="ECO:0000313" key="6">
    <source>
        <dbReference type="EMBL" id="AHD02175.1"/>
    </source>
</evidence>
<dbReference type="OrthoDB" id="9784220at2"/>
<dbReference type="InterPro" id="IPR002509">
    <property type="entry name" value="NODB_dom"/>
</dbReference>
<accession>V9VXS5</accession>
<dbReference type="PANTHER" id="PTHR47561">
    <property type="entry name" value="POLYSACCHARIDE DEACETYLASE FAMILY PROTEIN (AFU_ORTHOLOGUE AFUA_6G05030)"/>
    <property type="match status" value="1"/>
</dbReference>
<comment type="function">
    <text evidence="1">Is involved in generating a small heat-stable compound (Nod), an acylated oligomer of N-acetylglucosamine, that stimulates mitosis in various plant protoplasts.</text>
</comment>
<name>V9VXS5_9RHOB</name>
<dbReference type="PANTHER" id="PTHR47561:SF1">
    <property type="entry name" value="POLYSACCHARIDE DEACETYLASE FAMILY PROTEIN (AFU_ORTHOLOGUE AFUA_6G05030)"/>
    <property type="match status" value="1"/>
</dbReference>
<evidence type="ECO:0000256" key="1">
    <source>
        <dbReference type="ARBA" id="ARBA00003236"/>
    </source>
</evidence>
<keyword evidence="7" id="KW-1185">Reference proteome</keyword>
<organism evidence="6 7">
    <name type="scientific">Leisingera methylohalidivorans DSM 14336</name>
    <dbReference type="NCBI Taxonomy" id="999552"/>
    <lineage>
        <taxon>Bacteria</taxon>
        <taxon>Pseudomonadati</taxon>
        <taxon>Pseudomonadota</taxon>
        <taxon>Alphaproteobacteria</taxon>
        <taxon>Rhodobacterales</taxon>
        <taxon>Roseobacteraceae</taxon>
        <taxon>Leisingera</taxon>
    </lineage>
</organism>
<feature type="domain" description="NodB homology" evidence="5">
    <location>
        <begin position="39"/>
        <end position="261"/>
    </location>
</feature>
<evidence type="ECO:0000259" key="5">
    <source>
        <dbReference type="PROSITE" id="PS51677"/>
    </source>
</evidence>
<dbReference type="RefSeq" id="WP_024091635.1">
    <property type="nucleotide sequence ID" value="NC_023135.1"/>
</dbReference>
<dbReference type="CDD" id="cd10938">
    <property type="entry name" value="CE4_HpPgdA_like"/>
    <property type="match status" value="1"/>
</dbReference>
<dbReference type="Proteomes" id="UP000018780">
    <property type="component" value="Chromosome"/>
</dbReference>
<dbReference type="AlphaFoldDB" id="V9VXS5"/>
<dbReference type="InterPro" id="IPR037950">
    <property type="entry name" value="PgdA-like"/>
</dbReference>
<dbReference type="EMBL" id="CP006773">
    <property type="protein sequence ID" value="AHD02175.1"/>
    <property type="molecule type" value="Genomic_DNA"/>
</dbReference>
<sequence length="298" mass="34048">MISNPIPWPGGAKCAASITFDMDADSLIHLAHPTDGHSRTAAISMLRYGPEIAIPRIVESYRQLGIRQTFFIPAWCIEQYPRAVEAILEGGHEIAHHGYLHEHPRELSAEEEAYWLDRGIDVIVKATGQRPRGWRAPLYNFSHRSADLLAERGFVYDASLMGDDQPYMLDSAAGQLVELPSHWGLDDWPQYVQSMDLDYMMPIRAPQEGFKIFSQEYDAAWRHGGLWVPVVHPFATGRLARWEIMHRFIEEALERGGVWFAPMEEIAAHVQKVVQSGDWSPRIDRLPHYTEPVQVRRT</sequence>
<dbReference type="Pfam" id="PF01522">
    <property type="entry name" value="Polysacc_deac_1"/>
    <property type="match status" value="1"/>
</dbReference>
<protein>
    <recommendedName>
        <fullName evidence="3">Chitooligosaccharide deacetylase</fullName>
    </recommendedName>
    <alternativeName>
        <fullName evidence="4">Nodulation protein B</fullName>
    </alternativeName>
</protein>
<evidence type="ECO:0000256" key="4">
    <source>
        <dbReference type="ARBA" id="ARBA00032976"/>
    </source>
</evidence>
<evidence type="ECO:0000256" key="2">
    <source>
        <dbReference type="ARBA" id="ARBA00010973"/>
    </source>
</evidence>
<dbReference type="STRING" id="999552.METH_17365"/>
<evidence type="ECO:0000313" key="7">
    <source>
        <dbReference type="Proteomes" id="UP000018780"/>
    </source>
</evidence>
<dbReference type="PATRIC" id="fig|999552.6.peg.3449"/>
<dbReference type="InterPro" id="IPR011330">
    <property type="entry name" value="Glyco_hydro/deAcase_b/a-brl"/>
</dbReference>
<dbReference type="HOGENOM" id="CLU_029940_1_1_5"/>
<dbReference type="GO" id="GO:0005975">
    <property type="term" value="P:carbohydrate metabolic process"/>
    <property type="evidence" value="ECO:0007669"/>
    <property type="project" value="InterPro"/>
</dbReference>
<dbReference type="GO" id="GO:0016810">
    <property type="term" value="F:hydrolase activity, acting on carbon-nitrogen (but not peptide) bonds"/>
    <property type="evidence" value="ECO:0007669"/>
    <property type="project" value="InterPro"/>
</dbReference>
<dbReference type="SUPFAM" id="SSF88713">
    <property type="entry name" value="Glycoside hydrolase/deacetylase"/>
    <property type="match status" value="1"/>
</dbReference>
<dbReference type="PROSITE" id="PS51677">
    <property type="entry name" value="NODB"/>
    <property type="match status" value="1"/>
</dbReference>
<dbReference type="KEGG" id="lmd:METH_17365"/>